<feature type="transmembrane region" description="Helical" evidence="1">
    <location>
        <begin position="50"/>
        <end position="69"/>
    </location>
</feature>
<comment type="caution">
    <text evidence="2">The sequence shown here is derived from an EMBL/GenBank/DDBJ whole genome shotgun (WGS) entry which is preliminary data.</text>
</comment>
<reference evidence="2 3" key="1">
    <citation type="submission" date="2020-08" db="EMBL/GenBank/DDBJ databases">
        <title>Bridging the membrane lipid divide: bacteria of the FCB group superphylum have the potential to synthesize archaeal ether lipids.</title>
        <authorList>
            <person name="Villanueva L."/>
            <person name="Von Meijenfeldt F.A.B."/>
            <person name="Westbye A.B."/>
            <person name="Yadav S."/>
            <person name="Hopmans E.C."/>
            <person name="Dutilh B.E."/>
            <person name="Sinninghe Damste J.S."/>
        </authorList>
    </citation>
    <scope>NUCLEOTIDE SEQUENCE [LARGE SCALE GENOMIC DNA]</scope>
    <source>
        <strain evidence="2">NIOZ-UU36</strain>
    </source>
</reference>
<proteinExistence type="predicted"/>
<organism evidence="2 3">
    <name type="scientific">Candidatus Desulfolinea nitratireducens</name>
    <dbReference type="NCBI Taxonomy" id="2841698"/>
    <lineage>
        <taxon>Bacteria</taxon>
        <taxon>Bacillati</taxon>
        <taxon>Chloroflexota</taxon>
        <taxon>Anaerolineae</taxon>
        <taxon>Anaerolineales</taxon>
        <taxon>Anaerolineales incertae sedis</taxon>
        <taxon>Candidatus Desulfolinea</taxon>
    </lineage>
</organism>
<evidence type="ECO:0000313" key="2">
    <source>
        <dbReference type="EMBL" id="MBC8334044.1"/>
    </source>
</evidence>
<keyword evidence="1" id="KW-0812">Transmembrane</keyword>
<keyword evidence="1" id="KW-1133">Transmembrane helix</keyword>
<dbReference type="AlphaFoldDB" id="A0A8J6NIC8"/>
<protein>
    <submittedName>
        <fullName evidence="2">Uncharacterized protein</fullName>
    </submittedName>
</protein>
<dbReference type="Proteomes" id="UP000614469">
    <property type="component" value="Unassembled WGS sequence"/>
</dbReference>
<accession>A0A8J6NIC8</accession>
<name>A0A8J6NIC8_9CHLR</name>
<evidence type="ECO:0000256" key="1">
    <source>
        <dbReference type="SAM" id="Phobius"/>
    </source>
</evidence>
<keyword evidence="1" id="KW-0472">Membrane</keyword>
<gene>
    <name evidence="2" type="ORF">H8E29_02160</name>
</gene>
<feature type="transmembrane region" description="Helical" evidence="1">
    <location>
        <begin position="20"/>
        <end position="38"/>
    </location>
</feature>
<sequence length="75" mass="9219">MSEDKEYFTIKIVRRPWYEWILWGIWLFLEIVFLQSAIASHQELEQRAAMIYWLIVVVLSLTGFVFWIIRRSRLL</sequence>
<evidence type="ECO:0000313" key="3">
    <source>
        <dbReference type="Proteomes" id="UP000614469"/>
    </source>
</evidence>
<dbReference type="EMBL" id="JACNJN010000039">
    <property type="protein sequence ID" value="MBC8334044.1"/>
    <property type="molecule type" value="Genomic_DNA"/>
</dbReference>